<evidence type="ECO:0000313" key="2">
    <source>
        <dbReference type="Proteomes" id="UP001152300"/>
    </source>
</evidence>
<name>A0A9X0AUJ6_9HELO</name>
<accession>A0A9X0AUJ6</accession>
<gene>
    <name evidence="1" type="ORF">OCU04_002645</name>
</gene>
<comment type="caution">
    <text evidence="1">The sequence shown here is derived from an EMBL/GenBank/DDBJ whole genome shotgun (WGS) entry which is preliminary data.</text>
</comment>
<organism evidence="1 2">
    <name type="scientific">Sclerotinia nivalis</name>
    <dbReference type="NCBI Taxonomy" id="352851"/>
    <lineage>
        <taxon>Eukaryota</taxon>
        <taxon>Fungi</taxon>
        <taxon>Dikarya</taxon>
        <taxon>Ascomycota</taxon>
        <taxon>Pezizomycotina</taxon>
        <taxon>Leotiomycetes</taxon>
        <taxon>Helotiales</taxon>
        <taxon>Sclerotiniaceae</taxon>
        <taxon>Sclerotinia</taxon>
    </lineage>
</organism>
<protein>
    <submittedName>
        <fullName evidence="1">Uncharacterized protein</fullName>
    </submittedName>
</protein>
<dbReference type="AlphaFoldDB" id="A0A9X0AUJ6"/>
<keyword evidence="2" id="KW-1185">Reference proteome</keyword>
<reference evidence="1" key="1">
    <citation type="submission" date="2022-11" db="EMBL/GenBank/DDBJ databases">
        <title>Genome Resource of Sclerotinia nivalis Strain SnTB1, a Plant Pathogen Isolated from American Ginseng.</title>
        <authorList>
            <person name="Fan S."/>
        </authorList>
    </citation>
    <scope>NUCLEOTIDE SEQUENCE</scope>
    <source>
        <strain evidence="1">SnTB1</strain>
    </source>
</reference>
<sequence length="120" mass="13505">MLLKPSRFIAAIALSSSSFSHSLDGVLIFCSVESEAGHKSYTYCSQVISTATGDVYSTIQTSFQFRKSRFESSTLPPQRPFCVLMMDFVRPYSLLLLSFLCYPSFHSPIQTLEHSTYSCF</sequence>
<evidence type="ECO:0000313" key="1">
    <source>
        <dbReference type="EMBL" id="KAJ8068965.1"/>
    </source>
</evidence>
<proteinExistence type="predicted"/>
<dbReference type="EMBL" id="JAPEIS010000002">
    <property type="protein sequence ID" value="KAJ8068965.1"/>
    <property type="molecule type" value="Genomic_DNA"/>
</dbReference>
<dbReference type="Proteomes" id="UP001152300">
    <property type="component" value="Unassembled WGS sequence"/>
</dbReference>